<comment type="caution">
    <text evidence="1">The sequence shown here is derived from an EMBL/GenBank/DDBJ whole genome shotgun (WGS) entry which is preliminary data.</text>
</comment>
<evidence type="ECO:0000313" key="2">
    <source>
        <dbReference type="Proteomes" id="UP000601435"/>
    </source>
</evidence>
<reference evidence="1" key="1">
    <citation type="submission" date="2021-02" db="EMBL/GenBank/DDBJ databases">
        <authorList>
            <person name="Dougan E. K."/>
            <person name="Rhodes N."/>
            <person name="Thang M."/>
            <person name="Chan C."/>
        </authorList>
    </citation>
    <scope>NUCLEOTIDE SEQUENCE</scope>
</reference>
<sequence length="273" mass="28394">MAVEPFNIVVRNTFIDAVQEPEGRVLDDSPLNRTHSDPTGGYSKQVLNLDRIVPRAGIAEEEEVHDLPEPAFHRRMKLEEEEEAPLARTRSMGQPQPSASVLAGIGRTLSAASAGESLQRLLTGGGEDESFAAAMETVPPWVSSVSAGSTSSGICNDAAKVEPRSLQNSVSSAARRWSIDNLTVQTAVQTAAAQSAAQAAAARLSAAQVQVALELSKAKAEAAHAKTLAQASAEALAKAQASQPCGCSCGMPCGYPSLASASTAASPFRQDRG</sequence>
<dbReference type="EMBL" id="CAJNJA010035855">
    <property type="protein sequence ID" value="CAE7712466.1"/>
    <property type="molecule type" value="Genomic_DNA"/>
</dbReference>
<keyword evidence="2" id="KW-1185">Reference proteome</keyword>
<organism evidence="1 2">
    <name type="scientific">Symbiodinium necroappetens</name>
    <dbReference type="NCBI Taxonomy" id="1628268"/>
    <lineage>
        <taxon>Eukaryota</taxon>
        <taxon>Sar</taxon>
        <taxon>Alveolata</taxon>
        <taxon>Dinophyceae</taxon>
        <taxon>Suessiales</taxon>
        <taxon>Symbiodiniaceae</taxon>
        <taxon>Symbiodinium</taxon>
    </lineage>
</organism>
<dbReference type="Proteomes" id="UP000601435">
    <property type="component" value="Unassembled WGS sequence"/>
</dbReference>
<evidence type="ECO:0000313" key="1">
    <source>
        <dbReference type="EMBL" id="CAE7712466.1"/>
    </source>
</evidence>
<proteinExistence type="predicted"/>
<feature type="non-terminal residue" evidence="1">
    <location>
        <position position="273"/>
    </location>
</feature>
<gene>
    <name evidence="1" type="ORF">SNEC2469_LOCUS20549</name>
</gene>
<protein>
    <submittedName>
        <fullName evidence="1">Uncharacterized protein</fullName>
    </submittedName>
</protein>
<dbReference type="OrthoDB" id="478230at2759"/>
<accession>A0A812X0J3</accession>
<dbReference type="AlphaFoldDB" id="A0A812X0J3"/>
<name>A0A812X0J3_9DINO</name>